<keyword evidence="3" id="KW-1185">Reference proteome</keyword>
<feature type="region of interest" description="Disordered" evidence="1">
    <location>
        <begin position="229"/>
        <end position="252"/>
    </location>
</feature>
<reference evidence="2" key="1">
    <citation type="submission" date="2019-05" db="EMBL/GenBank/DDBJ databases">
        <title>Annotation for the trematode Fasciolopsis buski.</title>
        <authorList>
            <person name="Choi Y.-J."/>
        </authorList>
    </citation>
    <scope>NUCLEOTIDE SEQUENCE</scope>
    <source>
        <strain evidence="2">HT</strain>
        <tissue evidence="2">Whole worm</tissue>
    </source>
</reference>
<gene>
    <name evidence="2" type="ORF">FBUS_03854</name>
</gene>
<accession>A0A8E0RWZ6</accession>
<feature type="region of interest" description="Disordered" evidence="1">
    <location>
        <begin position="84"/>
        <end position="106"/>
    </location>
</feature>
<dbReference type="OrthoDB" id="5981864at2759"/>
<dbReference type="Proteomes" id="UP000728185">
    <property type="component" value="Unassembled WGS sequence"/>
</dbReference>
<dbReference type="AlphaFoldDB" id="A0A8E0RWZ6"/>
<protein>
    <submittedName>
        <fullName evidence="2">Putative slit-robo rho gtpase activating protein</fullName>
    </submittedName>
</protein>
<evidence type="ECO:0000313" key="3">
    <source>
        <dbReference type="Proteomes" id="UP000728185"/>
    </source>
</evidence>
<feature type="compositionally biased region" description="Polar residues" evidence="1">
    <location>
        <begin position="236"/>
        <end position="252"/>
    </location>
</feature>
<proteinExistence type="predicted"/>
<feature type="region of interest" description="Disordered" evidence="1">
    <location>
        <begin position="1"/>
        <end position="62"/>
    </location>
</feature>
<feature type="compositionally biased region" description="Polar residues" evidence="1">
    <location>
        <begin position="1"/>
        <end position="27"/>
    </location>
</feature>
<feature type="compositionally biased region" description="Low complexity" evidence="1">
    <location>
        <begin position="28"/>
        <end position="41"/>
    </location>
</feature>
<feature type="region of interest" description="Disordered" evidence="1">
    <location>
        <begin position="289"/>
        <end position="312"/>
    </location>
</feature>
<organism evidence="2 3">
    <name type="scientific">Fasciolopsis buskii</name>
    <dbReference type="NCBI Taxonomy" id="27845"/>
    <lineage>
        <taxon>Eukaryota</taxon>
        <taxon>Metazoa</taxon>
        <taxon>Spiralia</taxon>
        <taxon>Lophotrochozoa</taxon>
        <taxon>Platyhelminthes</taxon>
        <taxon>Trematoda</taxon>
        <taxon>Digenea</taxon>
        <taxon>Plagiorchiida</taxon>
        <taxon>Echinostomata</taxon>
        <taxon>Echinostomatoidea</taxon>
        <taxon>Fasciolidae</taxon>
        <taxon>Fasciolopsis</taxon>
    </lineage>
</organism>
<dbReference type="EMBL" id="LUCM01004547">
    <property type="protein sequence ID" value="KAA0194196.1"/>
    <property type="molecule type" value="Genomic_DNA"/>
</dbReference>
<comment type="caution">
    <text evidence="2">The sequence shown here is derived from an EMBL/GenBank/DDBJ whole genome shotgun (WGS) entry which is preliminary data.</text>
</comment>
<feature type="compositionally biased region" description="Pro residues" evidence="1">
    <location>
        <begin position="301"/>
        <end position="312"/>
    </location>
</feature>
<name>A0A8E0RWZ6_9TREM</name>
<feature type="compositionally biased region" description="Polar residues" evidence="1">
    <location>
        <begin position="85"/>
        <end position="98"/>
    </location>
</feature>
<evidence type="ECO:0000256" key="1">
    <source>
        <dbReference type="SAM" id="MobiDB-lite"/>
    </source>
</evidence>
<sequence length="312" mass="33671">SFSLDSLDSDIQITRSESAPTSPTETEPSSGGVMSSSPVISRRSKSPSTNMPESHRSASLRHTISYPLSGSLVAVPEDEVIVGSDYSQSSPVHRQSASGPELEQQGRFTFASDIDSALAEVMRGLSSLEQADSQDSDFRTLQRTRELSRKLQLPCAKHTPDLVMDLPVQTPTSLEGLVSPSPLSGFVTAGTHAPVDGSKSSADNFAEQGMDTMRKRPEQVITRAPAFIRRDGLELNSRSTESPDSPTRTTATSIISVTRQDEVKRDDKISEEPSTISIAARVAAFESSKLQGDTHVNRSVPRPPLAPKPKRN</sequence>
<evidence type="ECO:0000313" key="2">
    <source>
        <dbReference type="EMBL" id="KAA0194196.1"/>
    </source>
</evidence>
<feature type="non-terminal residue" evidence="2">
    <location>
        <position position="1"/>
    </location>
</feature>